<dbReference type="SUPFAM" id="SSF51735">
    <property type="entry name" value="NAD(P)-binding Rossmann-fold domains"/>
    <property type="match status" value="1"/>
</dbReference>
<comment type="similarity">
    <text evidence="1 4">Belongs to the D-isomer specific 2-hydroxyacid dehydrogenase family.</text>
</comment>
<dbReference type="PANTHER" id="PTHR43333:SF1">
    <property type="entry name" value="D-ISOMER SPECIFIC 2-HYDROXYACID DEHYDROGENASE NAD-BINDING DOMAIN-CONTAINING PROTEIN"/>
    <property type="match status" value="1"/>
</dbReference>
<dbReference type="Gene3D" id="3.40.50.720">
    <property type="entry name" value="NAD(P)-binding Rossmann-like Domain"/>
    <property type="match status" value="2"/>
</dbReference>
<accession>A0A3N5AZV6</accession>
<dbReference type="RefSeq" id="WP_124223024.1">
    <property type="nucleotide sequence ID" value="NZ_RKRF01000012.1"/>
</dbReference>
<keyword evidence="2 4" id="KW-0560">Oxidoreductase</keyword>
<comment type="caution">
    <text evidence="7">The sequence shown here is derived from an EMBL/GenBank/DDBJ whole genome shotgun (WGS) entry which is preliminary data.</text>
</comment>
<dbReference type="AlphaFoldDB" id="A0A3N5AZV6"/>
<keyword evidence="3" id="KW-0520">NAD</keyword>
<evidence type="ECO:0000256" key="1">
    <source>
        <dbReference type="ARBA" id="ARBA00005854"/>
    </source>
</evidence>
<evidence type="ECO:0000256" key="4">
    <source>
        <dbReference type="RuleBase" id="RU003719"/>
    </source>
</evidence>
<dbReference type="EMBL" id="RKRF01000012">
    <property type="protein sequence ID" value="RPF50537.1"/>
    <property type="molecule type" value="Genomic_DNA"/>
</dbReference>
<evidence type="ECO:0000259" key="5">
    <source>
        <dbReference type="Pfam" id="PF00389"/>
    </source>
</evidence>
<dbReference type="GO" id="GO:0051287">
    <property type="term" value="F:NAD binding"/>
    <property type="evidence" value="ECO:0007669"/>
    <property type="project" value="InterPro"/>
</dbReference>
<reference evidence="7 8" key="1">
    <citation type="submission" date="2018-11" db="EMBL/GenBank/DDBJ databases">
        <title>Genomic Encyclopedia of Type Strains, Phase IV (KMG-IV): sequencing the most valuable type-strain genomes for metagenomic binning, comparative biology and taxonomic classification.</title>
        <authorList>
            <person name="Goeker M."/>
        </authorList>
    </citation>
    <scope>NUCLEOTIDE SEQUENCE [LARGE SCALE GENOMIC DNA]</scope>
    <source>
        <strain evidence="7 8">DSM 18090</strain>
    </source>
</reference>
<protein>
    <submittedName>
        <fullName evidence="7">Phosphoglycerate dehydrogenase-like enzyme</fullName>
    </submittedName>
</protein>
<dbReference type="FunFam" id="3.40.50.720:FF:000363">
    <property type="entry name" value="D-isomer specific 2-hydroxyacid dehydrogenase"/>
    <property type="match status" value="1"/>
</dbReference>
<dbReference type="SUPFAM" id="SSF52283">
    <property type="entry name" value="Formate/glycerate dehydrogenase catalytic domain-like"/>
    <property type="match status" value="1"/>
</dbReference>
<evidence type="ECO:0000313" key="8">
    <source>
        <dbReference type="Proteomes" id="UP000276443"/>
    </source>
</evidence>
<dbReference type="OrthoDB" id="9805416at2"/>
<dbReference type="InterPro" id="IPR006139">
    <property type="entry name" value="D-isomer_2_OHA_DH_cat_dom"/>
</dbReference>
<proteinExistence type="inferred from homology"/>
<keyword evidence="8" id="KW-1185">Reference proteome</keyword>
<dbReference type="CDD" id="cd05300">
    <property type="entry name" value="2-Hacid_dh_1"/>
    <property type="match status" value="1"/>
</dbReference>
<sequence>MYVLVTAKMKTYLRERLTENFPNVTFDFKSPISEAEDVLPKANIILTYGEDLTNEHIKKAKNLKWIMVASAGLDEMPFEQIIEKDILVTNSRGIHTIQMSEYVIGMLLQVYRNLPTFLENQRQHKWEPRVKIEEISNRTMIITGTGAIGQETARKAKAFDMKTIGISKSGKHKEHFDECYTTDELKKQLPNADFVINVLPATDDTNQLFKAEHFEAMREDAIFLNMGRGTTVDEQAMINALQEGKIRHAVLDVFEEEPLDENSPLWDLENCTMTPHNSAVTENYVPRALDIFEKNLEQFLNEEAPEVNVIDPKRGY</sequence>
<dbReference type="Proteomes" id="UP000276443">
    <property type="component" value="Unassembled WGS sequence"/>
</dbReference>
<dbReference type="Pfam" id="PF02826">
    <property type="entry name" value="2-Hacid_dh_C"/>
    <property type="match status" value="1"/>
</dbReference>
<name>A0A3N5AZV6_9BACI</name>
<feature type="domain" description="D-isomer specific 2-hydroxyacid dehydrogenase catalytic" evidence="5">
    <location>
        <begin position="3"/>
        <end position="307"/>
    </location>
</feature>
<feature type="domain" description="D-isomer specific 2-hydroxyacid dehydrogenase NAD-binding" evidence="6">
    <location>
        <begin position="104"/>
        <end position="277"/>
    </location>
</feature>
<evidence type="ECO:0000256" key="3">
    <source>
        <dbReference type="ARBA" id="ARBA00023027"/>
    </source>
</evidence>
<dbReference type="InterPro" id="IPR036291">
    <property type="entry name" value="NAD(P)-bd_dom_sf"/>
</dbReference>
<evidence type="ECO:0000259" key="6">
    <source>
        <dbReference type="Pfam" id="PF02826"/>
    </source>
</evidence>
<organism evidence="7 8">
    <name type="scientific">Aquisalibacillus elongatus</name>
    <dbReference type="NCBI Taxonomy" id="485577"/>
    <lineage>
        <taxon>Bacteria</taxon>
        <taxon>Bacillati</taxon>
        <taxon>Bacillota</taxon>
        <taxon>Bacilli</taxon>
        <taxon>Bacillales</taxon>
        <taxon>Bacillaceae</taxon>
        <taxon>Aquisalibacillus</taxon>
    </lineage>
</organism>
<evidence type="ECO:0000313" key="7">
    <source>
        <dbReference type="EMBL" id="RPF50537.1"/>
    </source>
</evidence>
<gene>
    <name evidence="7" type="ORF">EDC24_2503</name>
</gene>
<dbReference type="GO" id="GO:0016616">
    <property type="term" value="F:oxidoreductase activity, acting on the CH-OH group of donors, NAD or NADP as acceptor"/>
    <property type="evidence" value="ECO:0007669"/>
    <property type="project" value="InterPro"/>
</dbReference>
<evidence type="ECO:0000256" key="2">
    <source>
        <dbReference type="ARBA" id="ARBA00023002"/>
    </source>
</evidence>
<dbReference type="Pfam" id="PF00389">
    <property type="entry name" value="2-Hacid_dh"/>
    <property type="match status" value="1"/>
</dbReference>
<dbReference type="InterPro" id="IPR006140">
    <property type="entry name" value="D-isomer_DH_NAD-bd"/>
</dbReference>
<dbReference type="PANTHER" id="PTHR43333">
    <property type="entry name" value="2-HACID_DH_C DOMAIN-CONTAINING PROTEIN"/>
    <property type="match status" value="1"/>
</dbReference>